<sequence>MVEPWKQLKVQKKGYNALNLAFKIQIKLPKISQRINIIGINYFLNSLLKYIEIQFHEWNPMFQFPLHESM</sequence>
<proteinExistence type="predicted"/>
<name>A0A2C9W4Z7_MANES</name>
<reference evidence="1" key="1">
    <citation type="submission" date="2016-02" db="EMBL/GenBank/DDBJ databases">
        <title>WGS assembly of Manihot esculenta.</title>
        <authorList>
            <person name="Bredeson J.V."/>
            <person name="Prochnik S.E."/>
            <person name="Lyons J.B."/>
            <person name="Schmutz J."/>
            <person name="Grimwood J."/>
            <person name="Vrebalov J."/>
            <person name="Bart R.S."/>
            <person name="Amuge T."/>
            <person name="Ferguson M.E."/>
            <person name="Green R."/>
            <person name="Putnam N."/>
            <person name="Stites J."/>
            <person name="Rounsley S."/>
            <person name="Rokhsar D.S."/>
        </authorList>
    </citation>
    <scope>NUCLEOTIDE SEQUENCE [LARGE SCALE GENOMIC DNA]</scope>
    <source>
        <tissue evidence="1">Leaf</tissue>
    </source>
</reference>
<organism evidence="1">
    <name type="scientific">Manihot esculenta</name>
    <name type="common">Cassava</name>
    <name type="synonym">Jatropha manihot</name>
    <dbReference type="NCBI Taxonomy" id="3983"/>
    <lineage>
        <taxon>Eukaryota</taxon>
        <taxon>Viridiplantae</taxon>
        <taxon>Streptophyta</taxon>
        <taxon>Embryophyta</taxon>
        <taxon>Tracheophyta</taxon>
        <taxon>Spermatophyta</taxon>
        <taxon>Magnoliopsida</taxon>
        <taxon>eudicotyledons</taxon>
        <taxon>Gunneridae</taxon>
        <taxon>Pentapetalae</taxon>
        <taxon>rosids</taxon>
        <taxon>fabids</taxon>
        <taxon>Malpighiales</taxon>
        <taxon>Euphorbiaceae</taxon>
        <taxon>Crotonoideae</taxon>
        <taxon>Manihoteae</taxon>
        <taxon>Manihot</taxon>
    </lineage>
</organism>
<dbReference type="EMBL" id="CM004389">
    <property type="protein sequence ID" value="OAY53620.1"/>
    <property type="molecule type" value="Genomic_DNA"/>
</dbReference>
<dbReference type="AlphaFoldDB" id="A0A2C9W4Z7"/>
<gene>
    <name evidence="1" type="ORF">MANES_03G010700</name>
</gene>
<evidence type="ECO:0000313" key="1">
    <source>
        <dbReference type="EMBL" id="OAY53620.1"/>
    </source>
</evidence>
<accession>A0A2C9W4Z7</accession>
<protein>
    <submittedName>
        <fullName evidence="1">Uncharacterized protein</fullName>
    </submittedName>
</protein>